<reference evidence="1 2" key="1">
    <citation type="submission" date="2012-03" db="EMBL/GenBank/DDBJ databases">
        <authorList>
            <person name="Harkins D.M."/>
            <person name="Madupu R."/>
            <person name="Durkin A.S."/>
            <person name="Torralba M."/>
            <person name="Methe B."/>
            <person name="Sutton G.G."/>
            <person name="Nelson K.E."/>
        </authorList>
    </citation>
    <scope>NUCLEOTIDE SEQUENCE [LARGE SCALE GENOMIC DNA]</scope>
    <source>
        <strain evidence="1 2">CCUG 2042</strain>
    </source>
</reference>
<dbReference type="EMBL" id="AJSX01000027">
    <property type="protein sequence ID" value="EIJ69719.1"/>
    <property type="molecule type" value="Genomic_DNA"/>
</dbReference>
<dbReference type="Proteomes" id="UP000006457">
    <property type="component" value="Unassembled WGS sequence"/>
</dbReference>
<accession>I3DDC6</accession>
<keyword evidence="2" id="KW-1185">Reference proteome</keyword>
<dbReference type="PATRIC" id="fig|1095749.3.peg.954"/>
<dbReference type="InterPro" id="IPR043776">
    <property type="entry name" value="DUF5718"/>
</dbReference>
<proteinExistence type="predicted"/>
<organism evidence="1 2">
    <name type="scientific">Pasteurella bettyae CCUG 2042</name>
    <dbReference type="NCBI Taxonomy" id="1095749"/>
    <lineage>
        <taxon>Bacteria</taxon>
        <taxon>Pseudomonadati</taxon>
        <taxon>Pseudomonadota</taxon>
        <taxon>Gammaproteobacteria</taxon>
        <taxon>Pasteurellales</taxon>
        <taxon>Pasteurellaceae</taxon>
        <taxon>Pasteurella</taxon>
    </lineage>
</organism>
<comment type="caution">
    <text evidence="1">The sequence shown here is derived from an EMBL/GenBank/DDBJ whole genome shotgun (WGS) entry which is preliminary data.</text>
</comment>
<protein>
    <submittedName>
        <fullName evidence="1">Uncharacterized protein</fullName>
    </submittedName>
</protein>
<gene>
    <name evidence="1" type="ORF">HMPREF1052_1685</name>
</gene>
<sequence length="96" mass="10693">MKYKNIIGLGVAGNFAGHLEQAGEAADFVAVKTDEKIQPKAIFPFYVPSEKAGFLSIYPLSSDTLSPLVVTQIIFKLNLNWPFYVISSMKIIKWLI</sequence>
<dbReference type="AlphaFoldDB" id="I3DDC6"/>
<dbReference type="Pfam" id="PF18985">
    <property type="entry name" value="DUF5718"/>
    <property type="match status" value="1"/>
</dbReference>
<evidence type="ECO:0000313" key="2">
    <source>
        <dbReference type="Proteomes" id="UP000006457"/>
    </source>
</evidence>
<evidence type="ECO:0000313" key="1">
    <source>
        <dbReference type="EMBL" id="EIJ69719.1"/>
    </source>
</evidence>
<name>I3DDC6_9PAST</name>